<keyword evidence="8" id="KW-0732">Signal</keyword>
<proteinExistence type="inferred from homology"/>
<keyword evidence="19" id="KW-1185">Reference proteome</keyword>
<keyword evidence="9 16" id="KW-1133">Transmembrane helix</keyword>
<dbReference type="InterPro" id="IPR049326">
    <property type="entry name" value="Rhodopsin_dom_fungi"/>
</dbReference>
<evidence type="ECO:0000256" key="15">
    <source>
        <dbReference type="SAM" id="MobiDB-lite"/>
    </source>
</evidence>
<dbReference type="Pfam" id="PF20684">
    <property type="entry name" value="Fung_rhodopsin"/>
    <property type="match status" value="1"/>
</dbReference>
<evidence type="ECO:0000256" key="9">
    <source>
        <dbReference type="ARBA" id="ARBA00022989"/>
    </source>
</evidence>
<feature type="transmembrane region" description="Helical" evidence="16">
    <location>
        <begin position="94"/>
        <end position="116"/>
    </location>
</feature>
<feature type="domain" description="CFEM" evidence="17">
    <location>
        <begin position="1"/>
        <end position="75"/>
    </location>
</feature>
<keyword evidence="14" id="KW-0349">Heme</keyword>
<evidence type="ECO:0000256" key="13">
    <source>
        <dbReference type="ARBA" id="ARBA00038359"/>
    </source>
</evidence>
<keyword evidence="14" id="KW-0479">Metal-binding</keyword>
<evidence type="ECO:0000256" key="12">
    <source>
        <dbReference type="ARBA" id="ARBA00023288"/>
    </source>
</evidence>
<comment type="caution">
    <text evidence="18">The sequence shown here is derived from an EMBL/GenBank/DDBJ whole genome shotgun (WGS) entry which is preliminary data.</text>
</comment>
<keyword evidence="6" id="KW-0325">Glycoprotein</keyword>
<keyword evidence="6" id="KW-0336">GPI-anchor</keyword>
<accession>A0AA39D1I4</accession>
<dbReference type="InterPro" id="IPR052337">
    <property type="entry name" value="SAT4-like"/>
</dbReference>
<dbReference type="PANTHER" id="PTHR33048">
    <property type="entry name" value="PTH11-LIKE INTEGRAL MEMBRANE PROTEIN (AFU_ORTHOLOGUE AFUA_5G11245)"/>
    <property type="match status" value="1"/>
</dbReference>
<comment type="caution">
    <text evidence="14">Lacks conserved residue(s) required for the propagation of feature annotation.</text>
</comment>
<comment type="similarity">
    <text evidence="13">Belongs to the SAT4 family.</text>
</comment>
<dbReference type="GO" id="GO:0098552">
    <property type="term" value="C:side of membrane"/>
    <property type="evidence" value="ECO:0007669"/>
    <property type="project" value="UniProtKB-KW"/>
</dbReference>
<feature type="disulfide bond" evidence="14">
    <location>
        <begin position="18"/>
        <end position="51"/>
    </location>
</feature>
<feature type="transmembrane region" description="Helical" evidence="16">
    <location>
        <begin position="62"/>
        <end position="82"/>
    </location>
</feature>
<evidence type="ECO:0000313" key="19">
    <source>
        <dbReference type="Proteomes" id="UP001172681"/>
    </source>
</evidence>
<keyword evidence="5" id="KW-0964">Secreted</keyword>
<comment type="similarity">
    <text evidence="4">Belongs to the RBT5 family.</text>
</comment>
<dbReference type="GO" id="GO:0005576">
    <property type="term" value="C:extracellular region"/>
    <property type="evidence" value="ECO:0007669"/>
    <property type="project" value="UniProtKB-SubCell"/>
</dbReference>
<protein>
    <recommendedName>
        <fullName evidence="17">CFEM domain-containing protein</fullName>
    </recommendedName>
</protein>
<evidence type="ECO:0000313" key="18">
    <source>
        <dbReference type="EMBL" id="KAJ9643197.1"/>
    </source>
</evidence>
<sequence>MAGISQSKCSPTDTACICTDKELTAAITECVAVKCTIREALTTQNVSYTTCGAPIRDRSHLVSGFGAGGGAVALIVYFVRIFAKYTVPAATFGYDDLSITIAMALGVVFSVLSLILTKNGYGKDIWTIPFDHITEILKIYYIDEVVYIITVSMTKVAILCFYLRVFPEMYFRRLVLIAMAATIAYMIAFVLVSALQCQPVSLAWTHWDGEHEGHCNNVNAQGWAAAGINISLDVAIIVMPLGLISRLNLHWKKKLQISIMLSVGVFVTIVSILRLDTLFSFAKSSNVSYDGVPFGYWSSIELHVGIICACMPALYSLFKHYFPQVFGGGTVRGKSTKGSTKGSNTGRSSRGASPAIHLDFQKDDNKDNFHPLVDVESIRGDSRPGVAL</sequence>
<dbReference type="PANTHER" id="PTHR33048:SF160">
    <property type="entry name" value="SAT4 FAMILY MEMBRANE PROTEIN"/>
    <property type="match status" value="1"/>
</dbReference>
<feature type="region of interest" description="Disordered" evidence="15">
    <location>
        <begin position="333"/>
        <end position="353"/>
    </location>
</feature>
<dbReference type="AlphaFoldDB" id="A0AA39D1I4"/>
<keyword evidence="11 14" id="KW-1015">Disulfide bond</keyword>
<dbReference type="GO" id="GO:0046872">
    <property type="term" value="F:metal ion binding"/>
    <property type="evidence" value="ECO:0007669"/>
    <property type="project" value="UniProtKB-UniRule"/>
</dbReference>
<feature type="transmembrane region" description="Helical" evidence="16">
    <location>
        <begin position="175"/>
        <end position="195"/>
    </location>
</feature>
<dbReference type="EMBL" id="JAPDRN010000008">
    <property type="protein sequence ID" value="KAJ9643197.1"/>
    <property type="molecule type" value="Genomic_DNA"/>
</dbReference>
<name>A0AA39D1I4_9EURO</name>
<evidence type="ECO:0000256" key="14">
    <source>
        <dbReference type="PROSITE-ProRule" id="PRU01356"/>
    </source>
</evidence>
<keyword evidence="10 16" id="KW-0472">Membrane</keyword>
<evidence type="ECO:0000256" key="4">
    <source>
        <dbReference type="ARBA" id="ARBA00010031"/>
    </source>
</evidence>
<dbReference type="Proteomes" id="UP001172681">
    <property type="component" value="Unassembled WGS sequence"/>
</dbReference>
<evidence type="ECO:0000256" key="5">
    <source>
        <dbReference type="ARBA" id="ARBA00022525"/>
    </source>
</evidence>
<feature type="compositionally biased region" description="Polar residues" evidence="15">
    <location>
        <begin position="336"/>
        <end position="351"/>
    </location>
</feature>
<evidence type="ECO:0000256" key="8">
    <source>
        <dbReference type="ARBA" id="ARBA00022729"/>
    </source>
</evidence>
<feature type="disulfide bond" evidence="14">
    <location>
        <begin position="9"/>
        <end position="16"/>
    </location>
</feature>
<keyword evidence="12" id="KW-0449">Lipoprotein</keyword>
<feature type="transmembrane region" description="Helical" evidence="16">
    <location>
        <begin position="295"/>
        <end position="318"/>
    </location>
</feature>
<evidence type="ECO:0000259" key="17">
    <source>
        <dbReference type="PROSITE" id="PS52012"/>
    </source>
</evidence>
<comment type="subcellular location">
    <subcellularLocation>
        <location evidence="2">Membrane</location>
        <topology evidence="2">Lipid-anchor</topology>
        <topology evidence="2">GPI-anchor</topology>
    </subcellularLocation>
    <subcellularLocation>
        <location evidence="1">Membrane</location>
        <topology evidence="1">Multi-pass membrane protein</topology>
    </subcellularLocation>
    <subcellularLocation>
        <location evidence="3">Secreted</location>
    </subcellularLocation>
</comment>
<dbReference type="Pfam" id="PF05730">
    <property type="entry name" value="CFEM"/>
    <property type="match status" value="1"/>
</dbReference>
<feature type="transmembrane region" description="Helical" evidence="16">
    <location>
        <begin position="223"/>
        <end position="243"/>
    </location>
</feature>
<evidence type="ECO:0000256" key="6">
    <source>
        <dbReference type="ARBA" id="ARBA00022622"/>
    </source>
</evidence>
<feature type="transmembrane region" description="Helical" evidence="16">
    <location>
        <begin position="255"/>
        <end position="275"/>
    </location>
</feature>
<evidence type="ECO:0000256" key="7">
    <source>
        <dbReference type="ARBA" id="ARBA00022692"/>
    </source>
</evidence>
<reference evidence="18" key="1">
    <citation type="submission" date="2022-10" db="EMBL/GenBank/DDBJ databases">
        <title>Culturing micro-colonial fungi from biological soil crusts in the Mojave desert and describing Neophaeococcomyces mojavensis, and introducing the new genera and species Taxawa tesnikishii.</title>
        <authorList>
            <person name="Kurbessoian T."/>
            <person name="Stajich J.E."/>
        </authorList>
    </citation>
    <scope>NUCLEOTIDE SEQUENCE</scope>
    <source>
        <strain evidence="18">TK_35</strain>
    </source>
</reference>
<evidence type="ECO:0000256" key="1">
    <source>
        <dbReference type="ARBA" id="ARBA00004141"/>
    </source>
</evidence>
<gene>
    <name evidence="18" type="ORF">H2204_002092</name>
</gene>
<evidence type="ECO:0000256" key="16">
    <source>
        <dbReference type="SAM" id="Phobius"/>
    </source>
</evidence>
<keyword evidence="14" id="KW-0408">Iron</keyword>
<feature type="binding site" description="axial binding residue" evidence="14">
    <location>
        <position position="13"/>
    </location>
    <ligand>
        <name>heme</name>
        <dbReference type="ChEBI" id="CHEBI:30413"/>
    </ligand>
    <ligandPart>
        <name>Fe</name>
        <dbReference type="ChEBI" id="CHEBI:18248"/>
    </ligandPart>
</feature>
<keyword evidence="7 16" id="KW-0812">Transmembrane</keyword>
<evidence type="ECO:0000256" key="2">
    <source>
        <dbReference type="ARBA" id="ARBA00004589"/>
    </source>
</evidence>
<dbReference type="InterPro" id="IPR008427">
    <property type="entry name" value="Extracellular_membr_CFEM_dom"/>
</dbReference>
<evidence type="ECO:0000256" key="11">
    <source>
        <dbReference type="ARBA" id="ARBA00023157"/>
    </source>
</evidence>
<evidence type="ECO:0000256" key="10">
    <source>
        <dbReference type="ARBA" id="ARBA00023136"/>
    </source>
</evidence>
<organism evidence="18 19">
    <name type="scientific">Knufia peltigerae</name>
    <dbReference type="NCBI Taxonomy" id="1002370"/>
    <lineage>
        <taxon>Eukaryota</taxon>
        <taxon>Fungi</taxon>
        <taxon>Dikarya</taxon>
        <taxon>Ascomycota</taxon>
        <taxon>Pezizomycotina</taxon>
        <taxon>Eurotiomycetes</taxon>
        <taxon>Chaetothyriomycetidae</taxon>
        <taxon>Chaetothyriales</taxon>
        <taxon>Trichomeriaceae</taxon>
        <taxon>Knufia</taxon>
    </lineage>
</organism>
<dbReference type="PROSITE" id="PS52012">
    <property type="entry name" value="CFEM"/>
    <property type="match status" value="1"/>
</dbReference>
<evidence type="ECO:0000256" key="3">
    <source>
        <dbReference type="ARBA" id="ARBA00004613"/>
    </source>
</evidence>